<comment type="subcellular location">
    <subcellularLocation>
        <location evidence="1">Secreted</location>
        <location evidence="1">Cell wall</location>
    </subcellularLocation>
</comment>
<evidence type="ECO:0000256" key="7">
    <source>
        <dbReference type="ARBA" id="ARBA00023085"/>
    </source>
</evidence>
<dbReference type="InterPro" id="IPR012334">
    <property type="entry name" value="Pectin_lyas_fold"/>
</dbReference>
<protein>
    <recommendedName>
        <fullName evidence="4">pectinesterase</fullName>
        <ecNumber evidence="4">3.1.1.11</ecNumber>
    </recommendedName>
</protein>
<dbReference type="PANTHER" id="PTHR31321">
    <property type="entry name" value="ACYL-COA THIOESTER HYDROLASE YBHC-RELATED"/>
    <property type="match status" value="1"/>
</dbReference>
<evidence type="ECO:0000256" key="1">
    <source>
        <dbReference type="ARBA" id="ARBA00004191"/>
    </source>
</evidence>
<feature type="domain" description="Pectinesterase catalytic" evidence="11">
    <location>
        <begin position="45"/>
        <end position="333"/>
    </location>
</feature>
<dbReference type="GO" id="GO:0042545">
    <property type="term" value="P:cell wall modification"/>
    <property type="evidence" value="ECO:0007669"/>
    <property type="project" value="InterPro"/>
</dbReference>
<dbReference type="InterPro" id="IPR011050">
    <property type="entry name" value="Pectin_lyase_fold/virulence"/>
</dbReference>
<comment type="catalytic activity">
    <reaction evidence="9">
        <text>[(1-&gt;4)-alpha-D-galacturonosyl methyl ester](n) + n H2O = [(1-&gt;4)-alpha-D-galacturonosyl](n) + n methanol + n H(+)</text>
        <dbReference type="Rhea" id="RHEA:22380"/>
        <dbReference type="Rhea" id="RHEA-COMP:14570"/>
        <dbReference type="Rhea" id="RHEA-COMP:14573"/>
        <dbReference type="ChEBI" id="CHEBI:15377"/>
        <dbReference type="ChEBI" id="CHEBI:15378"/>
        <dbReference type="ChEBI" id="CHEBI:17790"/>
        <dbReference type="ChEBI" id="CHEBI:140522"/>
        <dbReference type="ChEBI" id="CHEBI:140523"/>
        <dbReference type="EC" id="3.1.1.11"/>
    </reaction>
</comment>
<dbReference type="SUPFAM" id="SSF51126">
    <property type="entry name" value="Pectin lyase-like"/>
    <property type="match status" value="1"/>
</dbReference>
<evidence type="ECO:0000256" key="4">
    <source>
        <dbReference type="ARBA" id="ARBA00013229"/>
    </source>
</evidence>
<dbReference type="GO" id="GO:0045490">
    <property type="term" value="P:pectin catabolic process"/>
    <property type="evidence" value="ECO:0007669"/>
    <property type="project" value="TreeGrafter"/>
</dbReference>
<name>A0AA86VNC3_9FABA</name>
<evidence type="ECO:0000256" key="2">
    <source>
        <dbReference type="ARBA" id="ARBA00005184"/>
    </source>
</evidence>
<dbReference type="Gene3D" id="2.160.20.10">
    <property type="entry name" value="Single-stranded right-handed beta-helix, Pectin lyase-like"/>
    <property type="match status" value="1"/>
</dbReference>
<evidence type="ECO:0000313" key="13">
    <source>
        <dbReference type="Proteomes" id="UP001189624"/>
    </source>
</evidence>
<dbReference type="PANTHER" id="PTHR31321:SF120">
    <property type="entry name" value="PECTINESTERASE 52-RELATED"/>
    <property type="match status" value="1"/>
</dbReference>
<reference evidence="12" key="1">
    <citation type="submission" date="2023-10" db="EMBL/GenBank/DDBJ databases">
        <authorList>
            <person name="Domelevo Entfellner J.-B."/>
        </authorList>
    </citation>
    <scope>NUCLEOTIDE SEQUENCE</scope>
</reference>
<evidence type="ECO:0000313" key="12">
    <source>
        <dbReference type="EMBL" id="CAJ1971451.1"/>
    </source>
</evidence>
<gene>
    <name evidence="12" type="ORF">AYBTSS11_LOCUS23452</name>
</gene>
<dbReference type="EMBL" id="OY731405">
    <property type="protein sequence ID" value="CAJ1971451.1"/>
    <property type="molecule type" value="Genomic_DNA"/>
</dbReference>
<keyword evidence="8" id="KW-0325">Glycoprotein</keyword>
<evidence type="ECO:0000256" key="8">
    <source>
        <dbReference type="ARBA" id="ARBA00023180"/>
    </source>
</evidence>
<keyword evidence="5" id="KW-0964">Secreted</keyword>
<accession>A0AA86VNC3</accession>
<evidence type="ECO:0000256" key="3">
    <source>
        <dbReference type="ARBA" id="ARBA00008891"/>
    </source>
</evidence>
<evidence type="ECO:0000256" key="10">
    <source>
        <dbReference type="ARBA" id="ARBA00057335"/>
    </source>
</evidence>
<keyword evidence="13" id="KW-1185">Reference proteome</keyword>
<comment type="function">
    <text evidence="10">Acts in the modification of cell walls via demethylesterification of cell wall pectin.</text>
</comment>
<keyword evidence="7" id="KW-0063">Aspartyl esterase</keyword>
<keyword evidence="6" id="KW-0378">Hydrolase</keyword>
<evidence type="ECO:0000259" key="11">
    <source>
        <dbReference type="Pfam" id="PF01095"/>
    </source>
</evidence>
<dbReference type="Proteomes" id="UP001189624">
    <property type="component" value="Chromosome 8"/>
</dbReference>
<dbReference type="InterPro" id="IPR000070">
    <property type="entry name" value="Pectinesterase_cat"/>
</dbReference>
<sequence>MGLVSRPLSLVLGRPLSRGGSRGPKVGEGMDMDMDCKGNKIVDTVVVDQQGKGDFRTIQAALNSIKENNDEWVKIHINAGQYIEKVIIRKDKGCIFLEGEGKDVTIITSSGYHRASIASSNDDLKVNEHLGATFVSLPPNVIVIGITFKVEPIQPALAAAIYGDKSVFFKCGFVSYQDTLFDAMARHYFKDCYIEGEVDFIYGSGQSYFEDCTINATLGKSPPGFVTAQSREAENDNSGFVFRAGCVIGNGEVNLGRAYGPYSTVIFYETYLSSIVSPEGWDAWGYAGQESNFTYAEVNCSGPGANATGRVKWEKNLTSSQLMKFSLSSFINQEGWLSYLPIKF</sequence>
<dbReference type="AlphaFoldDB" id="A0AA86VNC3"/>
<organism evidence="12 13">
    <name type="scientific">Sphenostylis stenocarpa</name>
    <dbReference type="NCBI Taxonomy" id="92480"/>
    <lineage>
        <taxon>Eukaryota</taxon>
        <taxon>Viridiplantae</taxon>
        <taxon>Streptophyta</taxon>
        <taxon>Embryophyta</taxon>
        <taxon>Tracheophyta</taxon>
        <taxon>Spermatophyta</taxon>
        <taxon>Magnoliopsida</taxon>
        <taxon>eudicotyledons</taxon>
        <taxon>Gunneridae</taxon>
        <taxon>Pentapetalae</taxon>
        <taxon>rosids</taxon>
        <taxon>fabids</taxon>
        <taxon>Fabales</taxon>
        <taxon>Fabaceae</taxon>
        <taxon>Papilionoideae</taxon>
        <taxon>50 kb inversion clade</taxon>
        <taxon>NPAAA clade</taxon>
        <taxon>indigoferoid/millettioid clade</taxon>
        <taxon>Phaseoleae</taxon>
        <taxon>Sphenostylis</taxon>
    </lineage>
</organism>
<evidence type="ECO:0000256" key="6">
    <source>
        <dbReference type="ARBA" id="ARBA00022801"/>
    </source>
</evidence>
<evidence type="ECO:0000256" key="5">
    <source>
        <dbReference type="ARBA" id="ARBA00022512"/>
    </source>
</evidence>
<evidence type="ECO:0000256" key="9">
    <source>
        <dbReference type="ARBA" id="ARBA00047928"/>
    </source>
</evidence>
<comment type="similarity">
    <text evidence="3">Belongs to the pectinesterase family.</text>
</comment>
<dbReference type="EC" id="3.1.1.11" evidence="4"/>
<dbReference type="FunFam" id="2.160.20.10:FF:000013">
    <property type="entry name" value="Pectinesterase"/>
    <property type="match status" value="1"/>
</dbReference>
<proteinExistence type="inferred from homology"/>
<dbReference type="GO" id="GO:0030599">
    <property type="term" value="F:pectinesterase activity"/>
    <property type="evidence" value="ECO:0007669"/>
    <property type="project" value="UniProtKB-EC"/>
</dbReference>
<dbReference type="Gramene" id="rna-AYBTSS11_LOCUS23452">
    <property type="protein sequence ID" value="CAJ1971451.1"/>
    <property type="gene ID" value="gene-AYBTSS11_LOCUS23452"/>
</dbReference>
<dbReference type="Pfam" id="PF01095">
    <property type="entry name" value="Pectinesterase"/>
    <property type="match status" value="1"/>
</dbReference>
<keyword evidence="5" id="KW-0134">Cell wall</keyword>
<comment type="pathway">
    <text evidence="2">Glycan metabolism; pectin degradation; 2-dehydro-3-deoxy-D-gluconate from pectin: step 1/5.</text>
</comment>